<accession>A0A2U3K6Q5</accession>
<dbReference type="Proteomes" id="UP000238916">
    <property type="component" value="Unassembled WGS sequence"/>
</dbReference>
<dbReference type="SMART" id="SM00855">
    <property type="entry name" value="PGAM"/>
    <property type="match status" value="1"/>
</dbReference>
<dbReference type="SUPFAM" id="SSF53254">
    <property type="entry name" value="Phosphoglycerate mutase-like"/>
    <property type="match status" value="1"/>
</dbReference>
<reference evidence="2" key="1">
    <citation type="submission" date="2018-02" db="EMBL/GenBank/DDBJ databases">
        <authorList>
            <person name="Hausmann B."/>
        </authorList>
    </citation>
    <scope>NUCLEOTIDE SEQUENCE [LARGE SCALE GENOMIC DNA]</scope>
    <source>
        <strain evidence="2">Peat soil MAG SbF1</strain>
    </source>
</reference>
<gene>
    <name evidence="1" type="ORF">SBF1_1460006</name>
</gene>
<name>A0A2U3K6Q5_9FIRM</name>
<dbReference type="EMBL" id="OMOF01000053">
    <property type="protein sequence ID" value="SPF35240.1"/>
    <property type="molecule type" value="Genomic_DNA"/>
</dbReference>
<dbReference type="InterPro" id="IPR029033">
    <property type="entry name" value="His_PPase_superfam"/>
</dbReference>
<evidence type="ECO:0000313" key="1">
    <source>
        <dbReference type="EMBL" id="SPF35240.1"/>
    </source>
</evidence>
<dbReference type="CDD" id="cd07067">
    <property type="entry name" value="HP_PGM_like"/>
    <property type="match status" value="1"/>
</dbReference>
<organism evidence="1 2">
    <name type="scientific">Candidatus Desulfosporosinus infrequens</name>
    <dbReference type="NCBI Taxonomy" id="2043169"/>
    <lineage>
        <taxon>Bacteria</taxon>
        <taxon>Bacillati</taxon>
        <taxon>Bacillota</taxon>
        <taxon>Clostridia</taxon>
        <taxon>Eubacteriales</taxon>
        <taxon>Desulfitobacteriaceae</taxon>
        <taxon>Desulfosporosinus</taxon>
    </lineage>
</organism>
<dbReference type="Pfam" id="PF00300">
    <property type="entry name" value="His_Phos_1"/>
    <property type="match status" value="1"/>
</dbReference>
<dbReference type="InterPro" id="IPR013078">
    <property type="entry name" value="His_Pase_superF_clade-1"/>
</dbReference>
<dbReference type="OrthoDB" id="2388260at2"/>
<dbReference type="AlphaFoldDB" id="A0A2U3K6Q5"/>
<sequence length="163" mass="17895">MEVIFMRHGKAQDRELGLPDGERRLTVKGSNRVREVARALACGFVAGRNVQIWSSPLLRAKETAELLAVILKVKKVMIYSAIASENLDELLPDLLNQENNATIIIIGHEPYVGMWVTRMTKAVVPFRVASAAAVKVTSLAPPEGELRWFVDSGVLADIAEANC</sequence>
<dbReference type="Gene3D" id="3.40.50.1240">
    <property type="entry name" value="Phosphoglycerate mutase-like"/>
    <property type="match status" value="1"/>
</dbReference>
<evidence type="ECO:0000313" key="2">
    <source>
        <dbReference type="Proteomes" id="UP000238916"/>
    </source>
</evidence>
<proteinExistence type="predicted"/>
<protein>
    <submittedName>
        <fullName evidence="1">Putative Phosphohistidine phosphatase SixA</fullName>
    </submittedName>
</protein>